<comment type="caution">
    <text evidence="6">The sequence shown here is derived from an EMBL/GenBank/DDBJ whole genome shotgun (WGS) entry which is preliminary data.</text>
</comment>
<dbReference type="InterPro" id="IPR011330">
    <property type="entry name" value="Glyco_hydro/deAcase_b/a-brl"/>
</dbReference>
<dbReference type="SUPFAM" id="SSF88713">
    <property type="entry name" value="Glycoside hydrolase/deacetylase"/>
    <property type="match status" value="1"/>
</dbReference>
<accession>A0A3D4S3E9</accession>
<dbReference type="Pfam" id="PF04794">
    <property type="entry name" value="YdjC"/>
    <property type="match status" value="1"/>
</dbReference>
<comment type="cofactor">
    <cofactor evidence="1">
        <name>Mg(2+)</name>
        <dbReference type="ChEBI" id="CHEBI:18420"/>
    </cofactor>
</comment>
<keyword evidence="2" id="KW-0479">Metal-binding</keyword>
<dbReference type="STRING" id="1121105.GCA_000421665_00086"/>
<dbReference type="RefSeq" id="WP_022795385.1">
    <property type="nucleotide sequence ID" value="NZ_JBQEAI010000054.1"/>
</dbReference>
<evidence type="ECO:0000256" key="2">
    <source>
        <dbReference type="ARBA" id="ARBA00022723"/>
    </source>
</evidence>
<dbReference type="InterPro" id="IPR006879">
    <property type="entry name" value="YdjC-like"/>
</dbReference>
<evidence type="ECO:0000256" key="1">
    <source>
        <dbReference type="ARBA" id="ARBA00001946"/>
    </source>
</evidence>
<name>A0A3D4S3E9_9ENTE</name>
<dbReference type="Proteomes" id="UP000262195">
    <property type="component" value="Unassembled WGS sequence"/>
</dbReference>
<dbReference type="EMBL" id="DQHO01000013">
    <property type="protein sequence ID" value="HCS93354.1"/>
    <property type="molecule type" value="Genomic_DNA"/>
</dbReference>
<dbReference type="Gene3D" id="3.20.20.370">
    <property type="entry name" value="Glycoside hydrolase/deacetylase"/>
    <property type="match status" value="1"/>
</dbReference>
<dbReference type="AlphaFoldDB" id="A0A3D4S3E9"/>
<protein>
    <submittedName>
        <fullName evidence="6">ChbG/HpnK family deacetylase</fullName>
    </submittedName>
</protein>
<evidence type="ECO:0000256" key="3">
    <source>
        <dbReference type="ARBA" id="ARBA00022801"/>
    </source>
</evidence>
<evidence type="ECO:0000313" key="7">
    <source>
        <dbReference type="Proteomes" id="UP000262195"/>
    </source>
</evidence>
<gene>
    <name evidence="6" type="ORF">DIW15_01430</name>
</gene>
<organism evidence="6 7">
    <name type="scientific">Bavariicoccus seileri</name>
    <dbReference type="NCBI Taxonomy" id="549685"/>
    <lineage>
        <taxon>Bacteria</taxon>
        <taxon>Bacillati</taxon>
        <taxon>Bacillota</taxon>
        <taxon>Bacilli</taxon>
        <taxon>Lactobacillales</taxon>
        <taxon>Enterococcaceae</taxon>
        <taxon>Bavariicoccus</taxon>
    </lineage>
</organism>
<dbReference type="GO" id="GO:0016787">
    <property type="term" value="F:hydrolase activity"/>
    <property type="evidence" value="ECO:0007669"/>
    <property type="project" value="UniProtKB-KW"/>
</dbReference>
<evidence type="ECO:0000313" key="6">
    <source>
        <dbReference type="EMBL" id="HCS93354.1"/>
    </source>
</evidence>
<evidence type="ECO:0000256" key="5">
    <source>
        <dbReference type="ARBA" id="ARBA00023277"/>
    </source>
</evidence>
<keyword evidence="3" id="KW-0378">Hydrolase</keyword>
<dbReference type="GO" id="GO:0019213">
    <property type="term" value="F:deacetylase activity"/>
    <property type="evidence" value="ECO:0007669"/>
    <property type="project" value="TreeGrafter"/>
</dbReference>
<proteinExistence type="predicted"/>
<reference evidence="6 7" key="1">
    <citation type="journal article" date="2018" name="Nat. Biotechnol.">
        <title>A standardized bacterial taxonomy based on genome phylogeny substantially revises the tree of life.</title>
        <authorList>
            <person name="Parks D.H."/>
            <person name="Chuvochina M."/>
            <person name="Waite D.W."/>
            <person name="Rinke C."/>
            <person name="Skarshewski A."/>
            <person name="Chaumeil P.A."/>
            <person name="Hugenholtz P."/>
        </authorList>
    </citation>
    <scope>NUCLEOTIDE SEQUENCE [LARGE SCALE GENOMIC DNA]</scope>
    <source>
        <strain evidence="6">UBA11306</strain>
    </source>
</reference>
<sequence length="246" mass="27771">MSRKKFLIIDADDFGLTEGVSKGIVQAIDRGVVTETNLIATSPFSQQAIELAKKEHLIRMGIHLTLNVGKPLFYTDTFVKLSEQEKNKRYYDIVFNEFKQQIEFLLSSGLELTHLTYHKNIIDDEGMATIIANLALQYQVAVRNLVDPRLNDVLKERDVVAAGTKLINPPNQPYTLELVKELLSSSVSEVSELICHPGLVDSELRAISSLTDRREEELSLFTSKAFKGMIEEMGYTLSDYSILKTR</sequence>
<keyword evidence="5" id="KW-0119">Carbohydrate metabolism</keyword>
<keyword evidence="4" id="KW-0460">Magnesium</keyword>
<dbReference type="GO" id="GO:0046872">
    <property type="term" value="F:metal ion binding"/>
    <property type="evidence" value="ECO:0007669"/>
    <property type="project" value="UniProtKB-KW"/>
</dbReference>
<dbReference type="PANTHER" id="PTHR31609:SF1">
    <property type="entry name" value="CARBOHYDRATE DEACETYLASE"/>
    <property type="match status" value="1"/>
</dbReference>
<evidence type="ECO:0000256" key="4">
    <source>
        <dbReference type="ARBA" id="ARBA00022842"/>
    </source>
</evidence>
<dbReference type="GO" id="GO:0005975">
    <property type="term" value="P:carbohydrate metabolic process"/>
    <property type="evidence" value="ECO:0007669"/>
    <property type="project" value="InterPro"/>
</dbReference>
<dbReference type="PANTHER" id="PTHR31609">
    <property type="entry name" value="YDJC DEACETYLASE FAMILY MEMBER"/>
    <property type="match status" value="1"/>
</dbReference>